<dbReference type="EMBL" id="ML769722">
    <property type="protein sequence ID" value="KAE9388867.1"/>
    <property type="molecule type" value="Genomic_DNA"/>
</dbReference>
<dbReference type="AlphaFoldDB" id="A0A6A4GUW0"/>
<evidence type="ECO:0000259" key="2">
    <source>
        <dbReference type="Pfam" id="PF05378"/>
    </source>
</evidence>
<dbReference type="InterPro" id="IPR008040">
    <property type="entry name" value="Hydant_A_N"/>
</dbReference>
<evidence type="ECO:0000313" key="4">
    <source>
        <dbReference type="Proteomes" id="UP000799118"/>
    </source>
</evidence>
<reference evidence="3" key="1">
    <citation type="journal article" date="2019" name="Environ. Microbiol.">
        <title>Fungal ecological strategies reflected in gene transcription - a case study of two litter decomposers.</title>
        <authorList>
            <person name="Barbi F."/>
            <person name="Kohler A."/>
            <person name="Barry K."/>
            <person name="Baskaran P."/>
            <person name="Daum C."/>
            <person name="Fauchery L."/>
            <person name="Ihrmark K."/>
            <person name="Kuo A."/>
            <person name="LaButti K."/>
            <person name="Lipzen A."/>
            <person name="Morin E."/>
            <person name="Grigoriev I.V."/>
            <person name="Henrissat B."/>
            <person name="Lindahl B."/>
            <person name="Martin F."/>
        </authorList>
    </citation>
    <scope>NUCLEOTIDE SEQUENCE</scope>
    <source>
        <strain evidence="3">JB14</strain>
    </source>
</reference>
<evidence type="ECO:0000259" key="1">
    <source>
        <dbReference type="Pfam" id="PF01968"/>
    </source>
</evidence>
<feature type="domain" description="Hydantoinase A/oxoprolinase" evidence="1">
    <location>
        <begin position="130"/>
        <end position="183"/>
    </location>
</feature>
<feature type="domain" description="Hydantoinase/oxoprolinase N-terminal" evidence="2">
    <location>
        <begin position="3"/>
        <end position="112"/>
    </location>
</feature>
<dbReference type="InterPro" id="IPR045079">
    <property type="entry name" value="Oxoprolinase-like"/>
</dbReference>
<proteinExistence type="predicted"/>
<evidence type="ECO:0000313" key="3">
    <source>
        <dbReference type="EMBL" id="KAE9388867.1"/>
    </source>
</evidence>
<feature type="non-terminal residue" evidence="3">
    <location>
        <position position="1"/>
    </location>
</feature>
<name>A0A6A4GUW0_9AGAR</name>
<dbReference type="GO" id="GO:0017168">
    <property type="term" value="F:5-oxoprolinase (ATP-hydrolyzing) activity"/>
    <property type="evidence" value="ECO:0007669"/>
    <property type="project" value="TreeGrafter"/>
</dbReference>
<dbReference type="GO" id="GO:0006749">
    <property type="term" value="P:glutathione metabolic process"/>
    <property type="evidence" value="ECO:0007669"/>
    <property type="project" value="TreeGrafter"/>
</dbReference>
<organism evidence="3 4">
    <name type="scientific">Gymnopus androsaceus JB14</name>
    <dbReference type="NCBI Taxonomy" id="1447944"/>
    <lineage>
        <taxon>Eukaryota</taxon>
        <taxon>Fungi</taxon>
        <taxon>Dikarya</taxon>
        <taxon>Basidiomycota</taxon>
        <taxon>Agaricomycotina</taxon>
        <taxon>Agaricomycetes</taxon>
        <taxon>Agaricomycetidae</taxon>
        <taxon>Agaricales</taxon>
        <taxon>Marasmiineae</taxon>
        <taxon>Omphalotaceae</taxon>
        <taxon>Gymnopus</taxon>
    </lineage>
</organism>
<dbReference type="Pfam" id="PF01968">
    <property type="entry name" value="Hydantoinase_A"/>
    <property type="match status" value="1"/>
</dbReference>
<dbReference type="PANTHER" id="PTHR11365">
    <property type="entry name" value="5-OXOPROLINASE RELATED"/>
    <property type="match status" value="1"/>
</dbReference>
<accession>A0A6A4GUW0</accession>
<gene>
    <name evidence="3" type="ORF">BT96DRAFT_1072282</name>
</gene>
<dbReference type="InterPro" id="IPR002821">
    <property type="entry name" value="Hydantoinase_A"/>
</dbReference>
<dbReference type="Pfam" id="PF05378">
    <property type="entry name" value="Hydant_A_N"/>
    <property type="match status" value="1"/>
</dbReference>
<sequence>DIARLNIFDLSIKKLSLLYETVVEIDECVTIPTSEDPESQLSSDFEDSTDRDIVHGLTGDVVRIIQRPDPSQIKTQLQSLYDAGFRSIAITLLHSYTFPHYKNLVADLAHQMGFAVSVSSKLQPMVKISRANSAIADAYLSPVTRAYIETFSTGFEGGLKTLGNKLLFMRSDGGLCSVKTFSGLTCCPFRPCWWCYWVFQDLL</sequence>
<dbReference type="PANTHER" id="PTHR11365:SF2">
    <property type="entry name" value="5-OXOPROLINASE"/>
    <property type="match status" value="1"/>
</dbReference>
<dbReference type="OrthoDB" id="3643at2759"/>
<keyword evidence="4" id="KW-1185">Reference proteome</keyword>
<dbReference type="Proteomes" id="UP000799118">
    <property type="component" value="Unassembled WGS sequence"/>
</dbReference>
<dbReference type="GO" id="GO:0005829">
    <property type="term" value="C:cytosol"/>
    <property type="evidence" value="ECO:0007669"/>
    <property type="project" value="TreeGrafter"/>
</dbReference>
<protein>
    <submittedName>
        <fullName evidence="3">Uncharacterized protein</fullName>
    </submittedName>
</protein>